<keyword evidence="3" id="KW-1185">Reference proteome</keyword>
<organism evidence="2 3">
    <name type="scientific">Scopulibacillus darangshiensis</name>
    <dbReference type="NCBI Taxonomy" id="442528"/>
    <lineage>
        <taxon>Bacteria</taxon>
        <taxon>Bacillati</taxon>
        <taxon>Bacillota</taxon>
        <taxon>Bacilli</taxon>
        <taxon>Bacillales</taxon>
        <taxon>Sporolactobacillaceae</taxon>
        <taxon>Scopulibacillus</taxon>
    </lineage>
</organism>
<name>A0A4R2P510_9BACL</name>
<feature type="region of interest" description="Disordered" evidence="1">
    <location>
        <begin position="1"/>
        <end position="39"/>
    </location>
</feature>
<feature type="compositionally biased region" description="Basic and acidic residues" evidence="1">
    <location>
        <begin position="8"/>
        <end position="22"/>
    </location>
</feature>
<evidence type="ECO:0000313" key="2">
    <source>
        <dbReference type="EMBL" id="TCP29852.1"/>
    </source>
</evidence>
<protein>
    <submittedName>
        <fullName evidence="2">Uncharacterized protein</fullName>
    </submittedName>
</protein>
<reference evidence="2 3" key="1">
    <citation type="submission" date="2019-03" db="EMBL/GenBank/DDBJ databases">
        <title>Genomic Encyclopedia of Type Strains, Phase IV (KMG-IV): sequencing the most valuable type-strain genomes for metagenomic binning, comparative biology and taxonomic classification.</title>
        <authorList>
            <person name="Goeker M."/>
        </authorList>
    </citation>
    <scope>NUCLEOTIDE SEQUENCE [LARGE SCALE GENOMIC DNA]</scope>
    <source>
        <strain evidence="2 3">DSM 19377</strain>
    </source>
</reference>
<feature type="compositionally biased region" description="Polar residues" evidence="1">
    <location>
        <begin position="23"/>
        <end position="39"/>
    </location>
</feature>
<comment type="caution">
    <text evidence="2">The sequence shown here is derived from an EMBL/GenBank/DDBJ whole genome shotgun (WGS) entry which is preliminary data.</text>
</comment>
<accession>A0A4R2P510</accession>
<dbReference type="AlphaFoldDB" id="A0A4R2P510"/>
<evidence type="ECO:0000256" key="1">
    <source>
        <dbReference type="SAM" id="MobiDB-lite"/>
    </source>
</evidence>
<evidence type="ECO:0000313" key="3">
    <source>
        <dbReference type="Proteomes" id="UP000295416"/>
    </source>
</evidence>
<dbReference type="Proteomes" id="UP000295416">
    <property type="component" value="Unassembled WGS sequence"/>
</dbReference>
<proteinExistence type="predicted"/>
<dbReference type="EMBL" id="SLXK01000008">
    <property type="protein sequence ID" value="TCP29852.1"/>
    <property type="molecule type" value="Genomic_DNA"/>
</dbReference>
<sequence>MISAIDAEVPKEDAVDTQKDAKWTQSSPLFEKGNSGNKF</sequence>
<gene>
    <name evidence="2" type="ORF">EV207_108146</name>
</gene>